<organism evidence="2 3">
    <name type="scientific">Latimeria chalumnae</name>
    <name type="common">Coelacanth</name>
    <dbReference type="NCBI Taxonomy" id="7897"/>
    <lineage>
        <taxon>Eukaryota</taxon>
        <taxon>Metazoa</taxon>
        <taxon>Chordata</taxon>
        <taxon>Craniata</taxon>
        <taxon>Vertebrata</taxon>
        <taxon>Euteleostomi</taxon>
        <taxon>Coelacanthiformes</taxon>
        <taxon>Coelacanthidae</taxon>
        <taxon>Latimeria</taxon>
    </lineage>
</organism>
<dbReference type="GeneTree" id="ENSGT01150000286907"/>
<dbReference type="Gene3D" id="2.60.40.10">
    <property type="entry name" value="Immunoglobulins"/>
    <property type="match status" value="2"/>
</dbReference>
<evidence type="ECO:0000313" key="3">
    <source>
        <dbReference type="Proteomes" id="UP000008672"/>
    </source>
</evidence>
<dbReference type="InterPro" id="IPR003599">
    <property type="entry name" value="Ig_sub"/>
</dbReference>
<dbReference type="HOGENOM" id="CLU_076258_0_0_1"/>
<dbReference type="InterPro" id="IPR007110">
    <property type="entry name" value="Ig-like_dom"/>
</dbReference>
<dbReference type="PANTHER" id="PTHR46942">
    <property type="entry name" value="SIALIC ACID-BINDING IG-LIKE LECTIN 15"/>
    <property type="match status" value="1"/>
</dbReference>
<dbReference type="Pfam" id="PF07679">
    <property type="entry name" value="I-set"/>
    <property type="match status" value="1"/>
</dbReference>
<dbReference type="InterPro" id="IPR042836">
    <property type="entry name" value="SIG15"/>
</dbReference>
<dbReference type="Proteomes" id="UP000008672">
    <property type="component" value="Unassembled WGS sequence"/>
</dbReference>
<dbReference type="PANTHER" id="PTHR46942:SF1">
    <property type="entry name" value="SIALIC ACID-BINDING IG-LIKE LECTIN 15"/>
    <property type="match status" value="1"/>
</dbReference>
<feature type="domain" description="Ig-like" evidence="1">
    <location>
        <begin position="121"/>
        <end position="205"/>
    </location>
</feature>
<dbReference type="InterPro" id="IPR013106">
    <property type="entry name" value="Ig_V-set"/>
</dbReference>
<name>H3AGA6_LATCH</name>
<sequence>ANSWSMKVPDKVTAIKGNPAVLPCTFTSPNKEIITVIWRILKHFTGQQIFNCTQEVITSAVCTSKNENSRYRLVGDPRQKNLSLLIDNVGYEDSMKYFCRVELNTGKYETQTGTDLHVITPARILNLTVLKNTTNGFSLLCLVEGKPLPKITWIGPGNREIPATNSASLVSQLEIPPDQMQGQMQNVMEDGNYTCKAVNEHGIAE</sequence>
<dbReference type="GO" id="GO:0005886">
    <property type="term" value="C:plasma membrane"/>
    <property type="evidence" value="ECO:0007669"/>
    <property type="project" value="TreeGrafter"/>
</dbReference>
<reference evidence="3" key="1">
    <citation type="submission" date="2011-08" db="EMBL/GenBank/DDBJ databases">
        <title>The draft genome of Latimeria chalumnae.</title>
        <authorList>
            <person name="Di Palma F."/>
            <person name="Alfoldi J."/>
            <person name="Johnson J."/>
            <person name="Berlin A."/>
            <person name="Gnerre S."/>
            <person name="Jaffe D."/>
            <person name="MacCallum I."/>
            <person name="Young S."/>
            <person name="Walker B.J."/>
            <person name="Lander E."/>
            <person name="Lindblad-Toh K."/>
        </authorList>
    </citation>
    <scope>NUCLEOTIDE SEQUENCE [LARGE SCALE GENOMIC DNA]</scope>
    <source>
        <strain evidence="3">Wild caught</strain>
    </source>
</reference>
<evidence type="ECO:0000259" key="1">
    <source>
        <dbReference type="PROSITE" id="PS50835"/>
    </source>
</evidence>
<dbReference type="AlphaFoldDB" id="H3AGA6"/>
<dbReference type="Ensembl" id="ENSLACT00000008745.1">
    <property type="protein sequence ID" value="ENSLACP00000008677.1"/>
    <property type="gene ID" value="ENSLACG00000007671.1"/>
</dbReference>
<reference evidence="2" key="3">
    <citation type="submission" date="2025-09" db="UniProtKB">
        <authorList>
            <consortium name="Ensembl"/>
        </authorList>
    </citation>
    <scope>IDENTIFICATION</scope>
</reference>
<dbReference type="InterPro" id="IPR013098">
    <property type="entry name" value="Ig_I-set"/>
</dbReference>
<feature type="domain" description="Ig-like" evidence="1">
    <location>
        <begin position="1"/>
        <end position="114"/>
    </location>
</feature>
<protein>
    <recommendedName>
        <fullName evidence="1">Ig-like domain-containing protein</fullName>
    </recommendedName>
</protein>
<dbReference type="InterPro" id="IPR036179">
    <property type="entry name" value="Ig-like_dom_sf"/>
</dbReference>
<evidence type="ECO:0000313" key="2">
    <source>
        <dbReference type="Ensembl" id="ENSLACP00000008677.1"/>
    </source>
</evidence>
<dbReference type="SUPFAM" id="SSF48726">
    <property type="entry name" value="Immunoglobulin"/>
    <property type="match status" value="2"/>
</dbReference>
<proteinExistence type="predicted"/>
<dbReference type="PROSITE" id="PS50835">
    <property type="entry name" value="IG_LIKE"/>
    <property type="match status" value="2"/>
</dbReference>
<dbReference type="EMBL" id="AFYH01189773">
    <property type="status" value="NOT_ANNOTATED_CDS"/>
    <property type="molecule type" value="Genomic_DNA"/>
</dbReference>
<dbReference type="GO" id="GO:0045124">
    <property type="term" value="P:regulation of bone resorption"/>
    <property type="evidence" value="ECO:0007669"/>
    <property type="project" value="TreeGrafter"/>
</dbReference>
<accession>H3AGA6</accession>
<reference evidence="2" key="2">
    <citation type="submission" date="2025-08" db="UniProtKB">
        <authorList>
            <consortium name="Ensembl"/>
        </authorList>
    </citation>
    <scope>IDENTIFICATION</scope>
</reference>
<dbReference type="InParanoid" id="H3AGA6"/>
<dbReference type="OMA" id="KITWIGP"/>
<dbReference type="GO" id="GO:0032956">
    <property type="term" value="P:regulation of actin cytoskeleton organization"/>
    <property type="evidence" value="ECO:0007669"/>
    <property type="project" value="TreeGrafter"/>
</dbReference>
<dbReference type="eggNOG" id="ENOG502RFMV">
    <property type="taxonomic scope" value="Eukaryota"/>
</dbReference>
<dbReference type="SMART" id="SM00409">
    <property type="entry name" value="IG"/>
    <property type="match status" value="1"/>
</dbReference>
<keyword evidence="3" id="KW-1185">Reference proteome</keyword>
<dbReference type="GO" id="GO:2001204">
    <property type="term" value="P:regulation of osteoclast development"/>
    <property type="evidence" value="ECO:0007669"/>
    <property type="project" value="TreeGrafter"/>
</dbReference>
<dbReference type="Pfam" id="PF07686">
    <property type="entry name" value="V-set"/>
    <property type="match status" value="1"/>
</dbReference>
<dbReference type="InterPro" id="IPR013783">
    <property type="entry name" value="Ig-like_fold"/>
</dbReference>